<protein>
    <submittedName>
        <fullName evidence="9">Major facilitator transporter</fullName>
    </submittedName>
</protein>
<dbReference type="SUPFAM" id="SSF103473">
    <property type="entry name" value="MFS general substrate transporter"/>
    <property type="match status" value="1"/>
</dbReference>
<feature type="transmembrane region" description="Helical" evidence="7">
    <location>
        <begin position="71"/>
        <end position="92"/>
    </location>
</feature>
<feature type="domain" description="Major facilitator superfamily (MFS) profile" evidence="8">
    <location>
        <begin position="38"/>
        <end position="452"/>
    </location>
</feature>
<feature type="transmembrane region" description="Helical" evidence="7">
    <location>
        <begin position="104"/>
        <end position="122"/>
    </location>
</feature>
<evidence type="ECO:0000313" key="9">
    <source>
        <dbReference type="EMBL" id="SAL29933.1"/>
    </source>
</evidence>
<comment type="subcellular location">
    <subcellularLocation>
        <location evidence="1">Membrane</location>
        <topology evidence="1">Multi-pass membrane protein</topology>
    </subcellularLocation>
</comment>
<evidence type="ECO:0000313" key="10">
    <source>
        <dbReference type="Proteomes" id="UP000054893"/>
    </source>
</evidence>
<keyword evidence="4 7" id="KW-0812">Transmembrane</keyword>
<evidence type="ECO:0000256" key="6">
    <source>
        <dbReference type="ARBA" id="ARBA00023136"/>
    </source>
</evidence>
<evidence type="ECO:0000256" key="4">
    <source>
        <dbReference type="ARBA" id="ARBA00022692"/>
    </source>
</evidence>
<dbReference type="CDD" id="cd17316">
    <property type="entry name" value="MFS_SV2_like"/>
    <property type="match status" value="1"/>
</dbReference>
<feature type="transmembrane region" description="Helical" evidence="7">
    <location>
        <begin position="275"/>
        <end position="303"/>
    </location>
</feature>
<dbReference type="RefSeq" id="WP_157766626.1">
    <property type="nucleotide sequence ID" value="NZ_FCOC02000006.1"/>
</dbReference>
<dbReference type="InterPro" id="IPR036259">
    <property type="entry name" value="MFS_trans_sf"/>
</dbReference>
<evidence type="ECO:0000256" key="5">
    <source>
        <dbReference type="ARBA" id="ARBA00022989"/>
    </source>
</evidence>
<feature type="transmembrane region" description="Helical" evidence="7">
    <location>
        <begin position="309"/>
        <end position="330"/>
    </location>
</feature>
<dbReference type="Gene3D" id="1.20.1250.20">
    <property type="entry name" value="MFS general substrate transporter like domains"/>
    <property type="match status" value="1"/>
</dbReference>
<reference evidence="9 10" key="1">
    <citation type="submission" date="2016-01" db="EMBL/GenBank/DDBJ databases">
        <authorList>
            <person name="Oliw E.H."/>
        </authorList>
    </citation>
    <scope>NUCLEOTIDE SEQUENCE [LARGE SCALE GENOMIC DNA]</scope>
    <source>
        <strain evidence="9">LMG 22029</strain>
    </source>
</reference>
<evidence type="ECO:0000256" key="3">
    <source>
        <dbReference type="ARBA" id="ARBA00022448"/>
    </source>
</evidence>
<feature type="transmembrane region" description="Helical" evidence="7">
    <location>
        <begin position="398"/>
        <end position="422"/>
    </location>
</feature>
<dbReference type="PANTHER" id="PTHR23511:SF34">
    <property type="entry name" value="SYNAPTIC VESICLE GLYCOPROTEIN 2"/>
    <property type="match status" value="1"/>
</dbReference>
<feature type="transmembrane region" description="Helical" evidence="7">
    <location>
        <begin position="47"/>
        <end position="65"/>
    </location>
</feature>
<keyword evidence="5 7" id="KW-1133">Transmembrane helix</keyword>
<dbReference type="PROSITE" id="PS00217">
    <property type="entry name" value="SUGAR_TRANSPORT_2"/>
    <property type="match status" value="1"/>
</dbReference>
<sequence length="458" mass="48946">MNMSTQAPAASGTAAAHSSTPSTVAFENAPLTPFHLRVTFAGTGGQFSDGFVLGIIGIALAIATPQLHLNAVWLGILGAASLAGLFAGSLFAGSFVDRFGRRALFNYDMALFALISVAQFWVTSPTQLLVLRLLLGITLGFDYVVSKALVVEYSPIRLRGRLLSWLAIAWALGYACAYVVGYLLKDRGPDIWRVMLLSSAIPAAIVFLFRVRTPESPLWLQRKGRTAEALAIIRENIGANIVLNRAAESTSGAQASSDAGTTVSRLFSAQWRTRLFIACFFYMCLVIPYFSLGTFSPMVFASLHIQDKFLAGLIYNVFLLFGTVAGALVVDRISRRAFLLWGFFLSAIVLACLSFGSHLPGSAVVPLFAIFALVLSGTNNLCFLYPQELFTTELRATALGFAVAASRVGSAVTTFLFPSIVATYGGQAAVYLCVGVLAAGGVACAIWAPETRHASLES</sequence>
<dbReference type="PANTHER" id="PTHR23511">
    <property type="entry name" value="SYNAPTIC VESICLE GLYCOPROTEIN 2"/>
    <property type="match status" value="1"/>
</dbReference>
<dbReference type="InterPro" id="IPR005829">
    <property type="entry name" value="Sugar_transporter_CS"/>
</dbReference>
<keyword evidence="3" id="KW-0813">Transport</keyword>
<evidence type="ECO:0000256" key="1">
    <source>
        <dbReference type="ARBA" id="ARBA00004141"/>
    </source>
</evidence>
<dbReference type="InterPro" id="IPR020846">
    <property type="entry name" value="MFS_dom"/>
</dbReference>
<dbReference type="GO" id="GO:0022857">
    <property type="term" value="F:transmembrane transporter activity"/>
    <property type="evidence" value="ECO:0007669"/>
    <property type="project" value="InterPro"/>
</dbReference>
<dbReference type="GO" id="GO:0016020">
    <property type="term" value="C:membrane"/>
    <property type="evidence" value="ECO:0007669"/>
    <property type="project" value="UniProtKB-SubCell"/>
</dbReference>
<feature type="transmembrane region" description="Helical" evidence="7">
    <location>
        <begin position="190"/>
        <end position="209"/>
    </location>
</feature>
<evidence type="ECO:0000259" key="8">
    <source>
        <dbReference type="PROSITE" id="PS50850"/>
    </source>
</evidence>
<comment type="similarity">
    <text evidence="2">Belongs to the major facilitator superfamily. Sugar transporter (TC 2.A.1.1) family.</text>
</comment>
<feature type="transmembrane region" description="Helical" evidence="7">
    <location>
        <begin position="428"/>
        <end position="448"/>
    </location>
</feature>
<dbReference type="AlphaFoldDB" id="A0A158GDE7"/>
<organism evidence="9 10">
    <name type="scientific">Caballeronia sordidicola</name>
    <name type="common">Burkholderia sordidicola</name>
    <dbReference type="NCBI Taxonomy" id="196367"/>
    <lineage>
        <taxon>Bacteria</taxon>
        <taxon>Pseudomonadati</taxon>
        <taxon>Pseudomonadota</taxon>
        <taxon>Betaproteobacteria</taxon>
        <taxon>Burkholderiales</taxon>
        <taxon>Burkholderiaceae</taxon>
        <taxon>Caballeronia</taxon>
    </lineage>
</organism>
<feature type="transmembrane region" description="Helical" evidence="7">
    <location>
        <begin position="128"/>
        <end position="150"/>
    </location>
</feature>
<dbReference type="OrthoDB" id="5368493at2"/>
<feature type="transmembrane region" description="Helical" evidence="7">
    <location>
        <begin position="162"/>
        <end position="184"/>
    </location>
</feature>
<dbReference type="Pfam" id="PF00083">
    <property type="entry name" value="Sugar_tr"/>
    <property type="match status" value="1"/>
</dbReference>
<keyword evidence="6 7" id="KW-0472">Membrane</keyword>
<accession>A0A158GDE7</accession>
<feature type="transmembrane region" description="Helical" evidence="7">
    <location>
        <begin position="337"/>
        <end position="357"/>
    </location>
</feature>
<dbReference type="InterPro" id="IPR005828">
    <property type="entry name" value="MFS_sugar_transport-like"/>
</dbReference>
<evidence type="ECO:0000256" key="2">
    <source>
        <dbReference type="ARBA" id="ARBA00010992"/>
    </source>
</evidence>
<gene>
    <name evidence="9" type="ORF">AWB64_02597</name>
</gene>
<feature type="transmembrane region" description="Helical" evidence="7">
    <location>
        <begin position="363"/>
        <end position="386"/>
    </location>
</feature>
<evidence type="ECO:0000256" key="7">
    <source>
        <dbReference type="SAM" id="Phobius"/>
    </source>
</evidence>
<dbReference type="PROSITE" id="PS50850">
    <property type="entry name" value="MFS"/>
    <property type="match status" value="1"/>
</dbReference>
<dbReference type="Proteomes" id="UP000054893">
    <property type="component" value="Unassembled WGS sequence"/>
</dbReference>
<dbReference type="EMBL" id="FCOC02000006">
    <property type="protein sequence ID" value="SAL29933.1"/>
    <property type="molecule type" value="Genomic_DNA"/>
</dbReference>
<name>A0A158GDE7_CABSO</name>
<proteinExistence type="inferred from homology"/>